<dbReference type="Proteomes" id="UP001345827">
    <property type="component" value="Unassembled WGS sequence"/>
</dbReference>
<evidence type="ECO:0000313" key="2">
    <source>
        <dbReference type="Proteomes" id="UP001345827"/>
    </source>
</evidence>
<evidence type="ECO:0000313" key="1">
    <source>
        <dbReference type="EMBL" id="KAK5530519.1"/>
    </source>
</evidence>
<organism evidence="1 2">
    <name type="scientific">Vermiconidia calcicola</name>
    <dbReference type="NCBI Taxonomy" id="1690605"/>
    <lineage>
        <taxon>Eukaryota</taxon>
        <taxon>Fungi</taxon>
        <taxon>Dikarya</taxon>
        <taxon>Ascomycota</taxon>
        <taxon>Pezizomycotina</taxon>
        <taxon>Dothideomycetes</taxon>
        <taxon>Dothideomycetidae</taxon>
        <taxon>Mycosphaerellales</taxon>
        <taxon>Extremaceae</taxon>
        <taxon>Vermiconidia</taxon>
    </lineage>
</organism>
<dbReference type="EMBL" id="JAXLQG010000019">
    <property type="protein sequence ID" value="KAK5530519.1"/>
    <property type="molecule type" value="Genomic_DNA"/>
</dbReference>
<dbReference type="AlphaFoldDB" id="A0AAV9PVS2"/>
<accession>A0AAV9PVS2</accession>
<name>A0AAV9PVS2_9PEZI</name>
<sequence length="468" mass="53431">MALPHLPTVVMYHIAQQLVDEFGVLPTSEERDLTRCTLLTLRETCKDFAIMGNIKAVLFRKISLHATEDNLNQLRQTNMTAFANFVHAIDFYPSPYPVYAEFQAFKARLDIRTINITTRKICHTCNQRSREEHVSSHKCGRHASATIDIEATYDALWTCAQNDTAVVETGTLPKAWAKTLSAFENVDAISLRSLLGGCYHDGSNFEIVVPTNHDCCGWLVTIASRSMGNCGDLLFKAVIQALSPVGRLIKTFSLTCELSTTWVNQGIEPYWDGLSFEGLESLEVLYRPSSRVETDLFAAHAPRTSFHFLVEQSHHTLQHLKLVAEDPYTVYMSWPPEKWDFSKLRELEVEGFGFDPRALANDIYRFQALERVTLKSCGPQEDDGDWRYVFEAIRENLNILHVEIGHIPVYFLGTDTTYWSLTLDMLDEIDDQSTSTTDRLEAMRRSLRLYLSRKADWDDILEGFFLQD</sequence>
<comment type="caution">
    <text evidence="1">The sequence shown here is derived from an EMBL/GenBank/DDBJ whole genome shotgun (WGS) entry which is preliminary data.</text>
</comment>
<keyword evidence="2" id="KW-1185">Reference proteome</keyword>
<reference evidence="1 2" key="1">
    <citation type="submission" date="2023-06" db="EMBL/GenBank/DDBJ databases">
        <title>Black Yeasts Isolated from many extreme environments.</title>
        <authorList>
            <person name="Coleine C."/>
            <person name="Stajich J.E."/>
            <person name="Selbmann L."/>
        </authorList>
    </citation>
    <scope>NUCLEOTIDE SEQUENCE [LARGE SCALE GENOMIC DNA]</scope>
    <source>
        <strain evidence="1 2">CCFEE 5887</strain>
    </source>
</reference>
<gene>
    <name evidence="1" type="ORF">LTR25_009097</name>
</gene>
<protein>
    <submittedName>
        <fullName evidence="1">Uncharacterized protein</fullName>
    </submittedName>
</protein>
<proteinExistence type="predicted"/>